<gene>
    <name evidence="10" type="ORF">B0O44_106255</name>
</gene>
<organism evidence="10 11">
    <name type="scientific">Pedobacter nutrimenti</name>
    <dbReference type="NCBI Taxonomy" id="1241337"/>
    <lineage>
        <taxon>Bacteria</taxon>
        <taxon>Pseudomonadati</taxon>
        <taxon>Bacteroidota</taxon>
        <taxon>Sphingobacteriia</taxon>
        <taxon>Sphingobacteriales</taxon>
        <taxon>Sphingobacteriaceae</taxon>
        <taxon>Pedobacter</taxon>
    </lineage>
</organism>
<evidence type="ECO:0000256" key="1">
    <source>
        <dbReference type="ARBA" id="ARBA00004651"/>
    </source>
</evidence>
<feature type="transmembrane region" description="Helical" evidence="7">
    <location>
        <begin position="317"/>
        <end position="341"/>
    </location>
</feature>
<keyword evidence="3 7" id="KW-0812">Transmembrane</keyword>
<evidence type="ECO:0000259" key="9">
    <source>
        <dbReference type="Pfam" id="PF12704"/>
    </source>
</evidence>
<dbReference type="Pfam" id="PF12704">
    <property type="entry name" value="MacB_PCD"/>
    <property type="match status" value="1"/>
</dbReference>
<comment type="subcellular location">
    <subcellularLocation>
        <location evidence="1">Cell membrane</location>
        <topology evidence="1">Multi-pass membrane protein</topology>
    </subcellularLocation>
</comment>
<evidence type="ECO:0000259" key="8">
    <source>
        <dbReference type="Pfam" id="PF02687"/>
    </source>
</evidence>
<keyword evidence="2" id="KW-1003">Cell membrane</keyword>
<dbReference type="AlphaFoldDB" id="A0A318UAY5"/>
<evidence type="ECO:0000313" key="10">
    <source>
        <dbReference type="EMBL" id="PYF72600.1"/>
    </source>
</evidence>
<dbReference type="GO" id="GO:0005886">
    <property type="term" value="C:plasma membrane"/>
    <property type="evidence" value="ECO:0007669"/>
    <property type="project" value="UniProtKB-SubCell"/>
</dbReference>
<dbReference type="InterPro" id="IPR003838">
    <property type="entry name" value="ABC3_permease_C"/>
</dbReference>
<dbReference type="InterPro" id="IPR025857">
    <property type="entry name" value="MacB_PCD"/>
</dbReference>
<comment type="similarity">
    <text evidence="6">Belongs to the ABC-4 integral membrane protein family.</text>
</comment>
<name>A0A318UAY5_9SPHI</name>
<sequence>MFKHLFKLMWNKRKHNFLFLSEILVSFMVIFAISSFLIYYFQNYSKERGLDYEKVWSVSYDESYKTKNSDSLTMYYENLKNVIKALPEVEEVSFSSNNIPYANSISTTSITFKGKSFDGINQYLVGEGYKKVWNMNLEEGRWFTKEDEVAKDRPIVINETLKRDLFGDQSAVGKSTADYEGNKKLKIIGVVQDFKANGDFQPSGRAMFWKVDTAAFRWLNSLLIKVGPKADAAFESRLYKLISNTMKNSSIEITHVSELRISKNEATVMPMIIFSIIAGFLILNVALGLFGVLWYNINKRKGEIGLRRAIGASGSSVSLQLVAESFVLASMSLIVGVFFALQFPLLGVYNVPSAVYLTAILLSVGFIYVLVILCALYPGKQAAAILPAVALHEE</sequence>
<dbReference type="RefSeq" id="WP_110833565.1">
    <property type="nucleotide sequence ID" value="NZ_QKLU01000006.1"/>
</dbReference>
<comment type="caution">
    <text evidence="10">The sequence shown here is derived from an EMBL/GenBank/DDBJ whole genome shotgun (WGS) entry which is preliminary data.</text>
</comment>
<feature type="transmembrane region" description="Helical" evidence="7">
    <location>
        <begin position="271"/>
        <end position="296"/>
    </location>
</feature>
<feature type="domain" description="MacB-like periplasmic core" evidence="9">
    <location>
        <begin position="27"/>
        <end position="233"/>
    </location>
</feature>
<evidence type="ECO:0000256" key="5">
    <source>
        <dbReference type="ARBA" id="ARBA00023136"/>
    </source>
</evidence>
<feature type="transmembrane region" description="Helical" evidence="7">
    <location>
        <begin position="353"/>
        <end position="377"/>
    </location>
</feature>
<protein>
    <submittedName>
        <fullName evidence="10">Putative ABC transport system permease protein</fullName>
    </submittedName>
</protein>
<dbReference type="InterPro" id="IPR050250">
    <property type="entry name" value="Macrolide_Exporter_MacB"/>
</dbReference>
<evidence type="ECO:0000313" key="11">
    <source>
        <dbReference type="Proteomes" id="UP000248198"/>
    </source>
</evidence>
<dbReference type="Pfam" id="PF02687">
    <property type="entry name" value="FtsX"/>
    <property type="match status" value="1"/>
</dbReference>
<dbReference type="EMBL" id="QKLU01000006">
    <property type="protein sequence ID" value="PYF72600.1"/>
    <property type="molecule type" value="Genomic_DNA"/>
</dbReference>
<evidence type="ECO:0000256" key="3">
    <source>
        <dbReference type="ARBA" id="ARBA00022692"/>
    </source>
</evidence>
<proteinExistence type="inferred from homology"/>
<dbReference type="PANTHER" id="PTHR30572">
    <property type="entry name" value="MEMBRANE COMPONENT OF TRANSPORTER-RELATED"/>
    <property type="match status" value="1"/>
</dbReference>
<evidence type="ECO:0000256" key="4">
    <source>
        <dbReference type="ARBA" id="ARBA00022989"/>
    </source>
</evidence>
<dbReference type="PANTHER" id="PTHR30572:SF4">
    <property type="entry name" value="ABC TRANSPORTER PERMEASE YTRF"/>
    <property type="match status" value="1"/>
</dbReference>
<keyword evidence="11" id="KW-1185">Reference proteome</keyword>
<evidence type="ECO:0000256" key="7">
    <source>
        <dbReference type="SAM" id="Phobius"/>
    </source>
</evidence>
<keyword evidence="5 7" id="KW-0472">Membrane</keyword>
<evidence type="ECO:0000256" key="6">
    <source>
        <dbReference type="ARBA" id="ARBA00038076"/>
    </source>
</evidence>
<dbReference type="GO" id="GO:0022857">
    <property type="term" value="F:transmembrane transporter activity"/>
    <property type="evidence" value="ECO:0007669"/>
    <property type="project" value="TreeGrafter"/>
</dbReference>
<dbReference type="Proteomes" id="UP000248198">
    <property type="component" value="Unassembled WGS sequence"/>
</dbReference>
<accession>A0A318UAY5</accession>
<feature type="domain" description="ABC3 transporter permease C-terminal" evidence="8">
    <location>
        <begin position="276"/>
        <end position="384"/>
    </location>
</feature>
<feature type="transmembrane region" description="Helical" evidence="7">
    <location>
        <begin position="20"/>
        <end position="41"/>
    </location>
</feature>
<dbReference type="OrthoDB" id="8769057at2"/>
<keyword evidence="4 7" id="KW-1133">Transmembrane helix</keyword>
<reference evidence="10 11" key="1">
    <citation type="submission" date="2018-06" db="EMBL/GenBank/DDBJ databases">
        <title>Genomic Encyclopedia of Archaeal and Bacterial Type Strains, Phase II (KMG-II): from individual species to whole genera.</title>
        <authorList>
            <person name="Goeker M."/>
        </authorList>
    </citation>
    <scope>NUCLEOTIDE SEQUENCE [LARGE SCALE GENOMIC DNA]</scope>
    <source>
        <strain evidence="10 11">DSM 27372</strain>
    </source>
</reference>
<evidence type="ECO:0000256" key="2">
    <source>
        <dbReference type="ARBA" id="ARBA00022475"/>
    </source>
</evidence>